<keyword evidence="1" id="KW-0472">Membrane</keyword>
<reference evidence="2" key="1">
    <citation type="submission" date="2004-11" db="EMBL/GenBank/DDBJ databases">
        <title>The full-length cDNA sequences of Schistosoma japonicum genes.</title>
        <authorList>
            <person name="Han Z."/>
        </authorList>
    </citation>
    <scope>NUCLEOTIDE SEQUENCE</scope>
</reference>
<feature type="transmembrane region" description="Helical" evidence="1">
    <location>
        <begin position="12"/>
        <end position="28"/>
    </location>
</feature>
<dbReference type="EMBL" id="AY814757">
    <property type="protein sequence ID" value="AAW26489.1"/>
    <property type="molecule type" value="mRNA"/>
</dbReference>
<feature type="transmembrane region" description="Helical" evidence="1">
    <location>
        <begin position="91"/>
        <end position="111"/>
    </location>
</feature>
<evidence type="ECO:0000256" key="1">
    <source>
        <dbReference type="SAM" id="Phobius"/>
    </source>
</evidence>
<keyword evidence="1" id="KW-1133">Transmembrane helix</keyword>
<sequence length="150" mass="17193">MIIINNNNNNEYFIFLLILLLSIEFYGINGEVKVTLNYHRINTTTTTTITTAITNHHHNQNDSLINDQYTLHNTSIILSSYNKQWNFHLDMFIIIFLALFSFCANTGLLYLDRCAKSSNTMNNSSFSNNFISFTTTNNTTTNTTTTNNIV</sequence>
<reference evidence="2" key="2">
    <citation type="journal article" date="2006" name="PLoS Pathog.">
        <title>New perspectives on host-parasite interplay by comparative transcriptomic and proteomic analyses of Schistosoma japonicum.</title>
        <authorList>
            <person name="Liu F."/>
            <person name="Lu J."/>
            <person name="Hu W."/>
            <person name="Wang S.Y."/>
            <person name="Cui S.J."/>
            <person name="Chi M."/>
            <person name="Yan Q."/>
            <person name="Wang X.R."/>
            <person name="Song H.D."/>
            <person name="Xu X.N."/>
            <person name="Wang J.J."/>
            <person name="Zhang X.L."/>
            <person name="Zhang X."/>
            <person name="Wang Z.Q."/>
            <person name="Xue C.L."/>
            <person name="Brindley P.J."/>
            <person name="McManus D.P."/>
            <person name="Yang P.Y."/>
            <person name="Feng Z."/>
            <person name="Chen Z."/>
            <person name="Han Z.G."/>
        </authorList>
    </citation>
    <scope>NUCLEOTIDE SEQUENCE</scope>
</reference>
<proteinExistence type="evidence at transcript level"/>
<evidence type="ECO:0000313" key="2">
    <source>
        <dbReference type="EMBL" id="AAW26489.1"/>
    </source>
</evidence>
<organism evidence="2">
    <name type="scientific">Schistosoma japonicum</name>
    <name type="common">Blood fluke</name>
    <dbReference type="NCBI Taxonomy" id="6182"/>
    <lineage>
        <taxon>Eukaryota</taxon>
        <taxon>Metazoa</taxon>
        <taxon>Spiralia</taxon>
        <taxon>Lophotrochozoa</taxon>
        <taxon>Platyhelminthes</taxon>
        <taxon>Trematoda</taxon>
        <taxon>Digenea</taxon>
        <taxon>Strigeidida</taxon>
        <taxon>Schistosomatoidea</taxon>
        <taxon>Schistosomatidae</taxon>
        <taxon>Schistosoma</taxon>
    </lineage>
</organism>
<keyword evidence="1" id="KW-0812">Transmembrane</keyword>
<protein>
    <submittedName>
        <fullName evidence="2">SJCHGC06826 protein</fullName>
    </submittedName>
</protein>
<dbReference type="AlphaFoldDB" id="Q5DCG7"/>
<accession>Q5DCG7</accession>
<name>Q5DCG7_SCHJA</name>